<protein>
    <recommendedName>
        <fullName evidence="4">Secreted protein</fullName>
    </recommendedName>
</protein>
<sequence>MKKQLNSQPTRMGMRKTLLILIVMFADNFPSTVVKMPLCPLCDGLQTVCVAIPQKDDLRGYFRPGHHWLGSIPYSNVTAYLVRVDCKITWNTGSGAF</sequence>
<keyword evidence="1" id="KW-0732">Signal</keyword>
<dbReference type="Proteomes" id="UP000735302">
    <property type="component" value="Unassembled WGS sequence"/>
</dbReference>
<name>A0AAV4CX27_9GAST</name>
<feature type="chain" id="PRO_5043853609" description="Secreted protein" evidence="1">
    <location>
        <begin position="29"/>
        <end position="97"/>
    </location>
</feature>
<feature type="signal peptide" evidence="1">
    <location>
        <begin position="1"/>
        <end position="28"/>
    </location>
</feature>
<evidence type="ECO:0000313" key="2">
    <source>
        <dbReference type="EMBL" id="GFO36433.1"/>
    </source>
</evidence>
<evidence type="ECO:0008006" key="4">
    <source>
        <dbReference type="Google" id="ProtNLM"/>
    </source>
</evidence>
<dbReference type="EMBL" id="BLXT01007062">
    <property type="protein sequence ID" value="GFO36433.1"/>
    <property type="molecule type" value="Genomic_DNA"/>
</dbReference>
<dbReference type="AlphaFoldDB" id="A0AAV4CX27"/>
<comment type="caution">
    <text evidence="2">The sequence shown here is derived from an EMBL/GenBank/DDBJ whole genome shotgun (WGS) entry which is preliminary data.</text>
</comment>
<gene>
    <name evidence="2" type="ORF">PoB_006293800</name>
</gene>
<reference evidence="2 3" key="1">
    <citation type="journal article" date="2021" name="Elife">
        <title>Chloroplast acquisition without the gene transfer in kleptoplastic sea slugs, Plakobranchus ocellatus.</title>
        <authorList>
            <person name="Maeda T."/>
            <person name="Takahashi S."/>
            <person name="Yoshida T."/>
            <person name="Shimamura S."/>
            <person name="Takaki Y."/>
            <person name="Nagai Y."/>
            <person name="Toyoda A."/>
            <person name="Suzuki Y."/>
            <person name="Arimoto A."/>
            <person name="Ishii H."/>
            <person name="Satoh N."/>
            <person name="Nishiyama T."/>
            <person name="Hasebe M."/>
            <person name="Maruyama T."/>
            <person name="Minagawa J."/>
            <person name="Obokata J."/>
            <person name="Shigenobu S."/>
        </authorList>
    </citation>
    <scope>NUCLEOTIDE SEQUENCE [LARGE SCALE GENOMIC DNA]</scope>
</reference>
<proteinExistence type="predicted"/>
<evidence type="ECO:0000256" key="1">
    <source>
        <dbReference type="SAM" id="SignalP"/>
    </source>
</evidence>
<evidence type="ECO:0000313" key="3">
    <source>
        <dbReference type="Proteomes" id="UP000735302"/>
    </source>
</evidence>
<keyword evidence="3" id="KW-1185">Reference proteome</keyword>
<accession>A0AAV4CX27</accession>
<organism evidence="2 3">
    <name type="scientific">Plakobranchus ocellatus</name>
    <dbReference type="NCBI Taxonomy" id="259542"/>
    <lineage>
        <taxon>Eukaryota</taxon>
        <taxon>Metazoa</taxon>
        <taxon>Spiralia</taxon>
        <taxon>Lophotrochozoa</taxon>
        <taxon>Mollusca</taxon>
        <taxon>Gastropoda</taxon>
        <taxon>Heterobranchia</taxon>
        <taxon>Euthyneura</taxon>
        <taxon>Panpulmonata</taxon>
        <taxon>Sacoglossa</taxon>
        <taxon>Placobranchoidea</taxon>
        <taxon>Plakobranchidae</taxon>
        <taxon>Plakobranchus</taxon>
    </lineage>
</organism>